<proteinExistence type="predicted"/>
<dbReference type="AlphaFoldDB" id="S8D5M1"/>
<dbReference type="Proteomes" id="UP000015453">
    <property type="component" value="Unassembled WGS sequence"/>
</dbReference>
<reference evidence="1 2" key="1">
    <citation type="journal article" date="2013" name="BMC Genomics">
        <title>The miniature genome of a carnivorous plant Genlisea aurea contains a low number of genes and short non-coding sequences.</title>
        <authorList>
            <person name="Leushkin E.V."/>
            <person name="Sutormin R.A."/>
            <person name="Nabieva E.R."/>
            <person name="Penin A.A."/>
            <person name="Kondrashov A.S."/>
            <person name="Logacheva M.D."/>
        </authorList>
    </citation>
    <scope>NUCLEOTIDE SEQUENCE [LARGE SCALE GENOMIC DNA]</scope>
</reference>
<comment type="caution">
    <text evidence="1">The sequence shown here is derived from an EMBL/GenBank/DDBJ whole genome shotgun (WGS) entry which is preliminary data.</text>
</comment>
<accession>S8D5M1</accession>
<gene>
    <name evidence="1" type="ORF">M569_16904</name>
</gene>
<keyword evidence="2" id="KW-1185">Reference proteome</keyword>
<organism evidence="1 2">
    <name type="scientific">Genlisea aurea</name>
    <dbReference type="NCBI Taxonomy" id="192259"/>
    <lineage>
        <taxon>Eukaryota</taxon>
        <taxon>Viridiplantae</taxon>
        <taxon>Streptophyta</taxon>
        <taxon>Embryophyta</taxon>
        <taxon>Tracheophyta</taxon>
        <taxon>Spermatophyta</taxon>
        <taxon>Magnoliopsida</taxon>
        <taxon>eudicotyledons</taxon>
        <taxon>Gunneridae</taxon>
        <taxon>Pentapetalae</taxon>
        <taxon>asterids</taxon>
        <taxon>lamiids</taxon>
        <taxon>Lamiales</taxon>
        <taxon>Lentibulariaceae</taxon>
        <taxon>Genlisea</taxon>
    </lineage>
</organism>
<evidence type="ECO:0000313" key="2">
    <source>
        <dbReference type="Proteomes" id="UP000015453"/>
    </source>
</evidence>
<sequence>MASISLHGVVLHDNKLFSSYNNSHIPLHNCNLFNSGNKINLSFKHAHKQQRILSCRVSSFDVTQSHDVQETDDDKSVVETRQRVRKIDEGEAIEYIKELLRTTGDGRISVSPYDTAWKINCPTARGAINISFVHTIASSIR</sequence>
<dbReference type="EMBL" id="AUSU01009711">
    <property type="protein sequence ID" value="EPS57913.1"/>
    <property type="molecule type" value="Genomic_DNA"/>
</dbReference>
<evidence type="ECO:0000313" key="1">
    <source>
        <dbReference type="EMBL" id="EPS57913.1"/>
    </source>
</evidence>
<name>S8D5M1_9LAMI</name>
<protein>
    <submittedName>
        <fullName evidence="1">Uncharacterized protein</fullName>
    </submittedName>
</protein>